<comment type="similarity">
    <text evidence="4">Belongs to the D-isomer specific 2-hydroxyacid dehydrogenase family.</text>
</comment>
<gene>
    <name evidence="7" type="ORF">JAO13_24375</name>
</gene>
<dbReference type="FunFam" id="3.40.50.720:FF:000213">
    <property type="entry name" value="Putative 2-hydroxyacid dehydrogenase"/>
    <property type="match status" value="1"/>
</dbReference>
<evidence type="ECO:0000256" key="1">
    <source>
        <dbReference type="ARBA" id="ARBA00022857"/>
    </source>
</evidence>
<comment type="caution">
    <text evidence="7">The sequence shown here is derived from an EMBL/GenBank/DDBJ whole genome shotgun (WGS) entry which is preliminary data.</text>
</comment>
<dbReference type="InterPro" id="IPR029752">
    <property type="entry name" value="D-isomer_DH_CS1"/>
</dbReference>
<dbReference type="SUPFAM" id="SSF51735">
    <property type="entry name" value="NAD(P)-binding Rossmann-fold domains"/>
    <property type="match status" value="1"/>
</dbReference>
<protein>
    <submittedName>
        <fullName evidence="7">2-hydroxyacid dehydrogenase</fullName>
    </submittedName>
</protein>
<dbReference type="GO" id="GO:0016618">
    <property type="term" value="F:hydroxypyruvate reductase [NAD(P)H] activity"/>
    <property type="evidence" value="ECO:0007669"/>
    <property type="project" value="TreeGrafter"/>
</dbReference>
<accession>A0A8I1AQ73</accession>
<dbReference type="GO" id="GO:0030267">
    <property type="term" value="F:glyoxylate reductase (NADPH) activity"/>
    <property type="evidence" value="ECO:0007669"/>
    <property type="project" value="TreeGrafter"/>
</dbReference>
<dbReference type="Gene3D" id="3.40.50.720">
    <property type="entry name" value="NAD(P)-binding Rossmann-like Domain"/>
    <property type="match status" value="2"/>
</dbReference>
<feature type="domain" description="D-isomer specific 2-hydroxyacid dehydrogenase NAD-binding" evidence="6">
    <location>
        <begin position="114"/>
        <end position="286"/>
    </location>
</feature>
<proteinExistence type="inferred from homology"/>
<dbReference type="AlphaFoldDB" id="A0A8I1AQ73"/>
<dbReference type="PANTHER" id="PTHR10996:SF178">
    <property type="entry name" value="2-HYDROXYACID DEHYDROGENASE YGL185C-RELATED"/>
    <property type="match status" value="1"/>
</dbReference>
<dbReference type="GO" id="GO:0051287">
    <property type="term" value="F:NAD binding"/>
    <property type="evidence" value="ECO:0007669"/>
    <property type="project" value="InterPro"/>
</dbReference>
<keyword evidence="1" id="KW-0521">NADP</keyword>
<dbReference type="RefSeq" id="WP_176131335.1">
    <property type="nucleotide sequence ID" value="NZ_CADDZZ010000020.1"/>
</dbReference>
<keyword evidence="2 4" id="KW-0560">Oxidoreductase</keyword>
<reference evidence="7" key="1">
    <citation type="submission" date="2020-12" db="EMBL/GenBank/DDBJ databases">
        <title>Burkholderia cepacia complex in Mexico.</title>
        <authorList>
            <person name="Estrada P."/>
        </authorList>
    </citation>
    <scope>NUCLEOTIDE SEQUENCE</scope>
    <source>
        <strain evidence="7">871</strain>
    </source>
</reference>
<dbReference type="PROSITE" id="PS00065">
    <property type="entry name" value="D_2_HYDROXYACID_DH_1"/>
    <property type="match status" value="1"/>
</dbReference>
<dbReference type="Pfam" id="PF02826">
    <property type="entry name" value="2-Hacid_dh_C"/>
    <property type="match status" value="1"/>
</dbReference>
<dbReference type="GO" id="GO:0005829">
    <property type="term" value="C:cytosol"/>
    <property type="evidence" value="ECO:0007669"/>
    <property type="project" value="TreeGrafter"/>
</dbReference>
<feature type="domain" description="D-isomer specific 2-hydroxyacid dehydrogenase catalytic" evidence="5">
    <location>
        <begin position="43"/>
        <end position="317"/>
    </location>
</feature>
<evidence type="ECO:0000313" key="7">
    <source>
        <dbReference type="EMBL" id="MBH9699585.1"/>
    </source>
</evidence>
<organism evidence="7 8">
    <name type="scientific">Burkholderia cepacia</name>
    <name type="common">Pseudomonas cepacia</name>
    <dbReference type="NCBI Taxonomy" id="292"/>
    <lineage>
        <taxon>Bacteria</taxon>
        <taxon>Pseudomonadati</taxon>
        <taxon>Pseudomonadota</taxon>
        <taxon>Betaproteobacteria</taxon>
        <taxon>Burkholderiales</taxon>
        <taxon>Burkholderiaceae</taxon>
        <taxon>Burkholderia</taxon>
        <taxon>Burkholderia cepacia complex</taxon>
    </lineage>
</organism>
<dbReference type="SUPFAM" id="SSF52283">
    <property type="entry name" value="Formate/glycerate dehydrogenase catalytic domain-like"/>
    <property type="match status" value="1"/>
</dbReference>
<dbReference type="InterPro" id="IPR050223">
    <property type="entry name" value="D-isomer_2-hydroxyacid_DH"/>
</dbReference>
<dbReference type="InterPro" id="IPR006139">
    <property type="entry name" value="D-isomer_2_OHA_DH_cat_dom"/>
</dbReference>
<dbReference type="Pfam" id="PF00389">
    <property type="entry name" value="2-Hacid_dh"/>
    <property type="match status" value="1"/>
</dbReference>
<dbReference type="Proteomes" id="UP000645612">
    <property type="component" value="Unassembled WGS sequence"/>
</dbReference>
<keyword evidence="3" id="KW-0520">NAD</keyword>
<dbReference type="EMBL" id="JAEDXG010000025">
    <property type="protein sequence ID" value="MBH9699585.1"/>
    <property type="molecule type" value="Genomic_DNA"/>
</dbReference>
<evidence type="ECO:0000313" key="8">
    <source>
        <dbReference type="Proteomes" id="UP000645612"/>
    </source>
</evidence>
<dbReference type="InterPro" id="IPR006140">
    <property type="entry name" value="D-isomer_DH_NAD-bd"/>
</dbReference>
<evidence type="ECO:0000259" key="5">
    <source>
        <dbReference type="Pfam" id="PF00389"/>
    </source>
</evidence>
<dbReference type="InterPro" id="IPR036291">
    <property type="entry name" value="NAD(P)-bd_dom_sf"/>
</dbReference>
<evidence type="ECO:0000256" key="3">
    <source>
        <dbReference type="ARBA" id="ARBA00023027"/>
    </source>
</evidence>
<name>A0A8I1AQ73_BURCE</name>
<dbReference type="CDD" id="cd12156">
    <property type="entry name" value="HPPR"/>
    <property type="match status" value="1"/>
</dbReference>
<evidence type="ECO:0000256" key="2">
    <source>
        <dbReference type="ARBA" id="ARBA00023002"/>
    </source>
</evidence>
<sequence length="318" mass="33773">MAHESTQRPELLMTGPYQPWDDAWLSAGYDVHRLWEAPDRAAFLAEHGAGVRAIATRGDLGANAALIAALPKLEIIACYGVGTDAIDLAAARERGIRVTNTPDVLTGDVADLGVGLALAMMRRIGAGDAYVRSGAWRDGDMPLVTRLYGKRVGVVGFGRIGSTVARRLSGFDVELGYFDVAPCADSPHRFFGDLAELAGWCDLLIVTLAGGPATRHLVGAAVLDALGPQGYLVNVSRGTTVDEPALLDALERGAIAGAALDVFWNEPRIDPRFLALQNVLLQPHHASGTIETRQAMGWLVRDNLAAHFAGVPLVTPVV</sequence>
<dbReference type="PANTHER" id="PTHR10996">
    <property type="entry name" value="2-HYDROXYACID DEHYDROGENASE-RELATED"/>
    <property type="match status" value="1"/>
</dbReference>
<evidence type="ECO:0000259" key="6">
    <source>
        <dbReference type="Pfam" id="PF02826"/>
    </source>
</evidence>
<evidence type="ECO:0000256" key="4">
    <source>
        <dbReference type="RuleBase" id="RU003719"/>
    </source>
</evidence>